<dbReference type="Pfam" id="PF02491">
    <property type="entry name" value="SHS2_FTSA"/>
    <property type="match status" value="1"/>
</dbReference>
<evidence type="ECO:0000256" key="6">
    <source>
        <dbReference type="PIRNR" id="PIRNR003101"/>
    </source>
</evidence>
<dbReference type="SUPFAM" id="SSF53067">
    <property type="entry name" value="Actin-like ATPase domain"/>
    <property type="match status" value="2"/>
</dbReference>
<feature type="domain" description="SHS2" evidence="7">
    <location>
        <begin position="8"/>
        <end position="196"/>
    </location>
</feature>
<keyword evidence="4 5" id="KW-0131">Cell cycle</keyword>
<dbReference type="PANTHER" id="PTHR32432:SF4">
    <property type="entry name" value="CELL DIVISION PROTEIN FTSA"/>
    <property type="match status" value="1"/>
</dbReference>
<comment type="caution">
    <text evidence="8">The sequence shown here is derived from an EMBL/GenBank/DDBJ whole genome shotgun (WGS) entry which is preliminary data.</text>
</comment>
<organism evidence="8 9">
    <name type="scientific">candidate division CSSED10-310 bacterium</name>
    <dbReference type="NCBI Taxonomy" id="2855610"/>
    <lineage>
        <taxon>Bacteria</taxon>
        <taxon>Bacteria division CSSED10-310</taxon>
    </lineage>
</organism>
<evidence type="ECO:0000313" key="9">
    <source>
        <dbReference type="Proteomes" id="UP001594351"/>
    </source>
</evidence>
<dbReference type="Gene3D" id="3.30.420.40">
    <property type="match status" value="2"/>
</dbReference>
<keyword evidence="9" id="KW-1185">Reference proteome</keyword>
<evidence type="ECO:0000259" key="7">
    <source>
        <dbReference type="SMART" id="SM00842"/>
    </source>
</evidence>
<gene>
    <name evidence="5 8" type="primary">ftsA</name>
    <name evidence="8" type="ORF">ACFL27_07540</name>
</gene>
<dbReference type="NCBIfam" id="TIGR01174">
    <property type="entry name" value="ftsA"/>
    <property type="match status" value="1"/>
</dbReference>
<dbReference type="EMBL" id="JBHPBY010000072">
    <property type="protein sequence ID" value="MFC1850027.1"/>
    <property type="molecule type" value="Genomic_DNA"/>
</dbReference>
<name>A0ABV6YUZ2_UNCC1</name>
<proteinExistence type="inferred from homology"/>
<reference evidence="8 9" key="1">
    <citation type="submission" date="2024-09" db="EMBL/GenBank/DDBJ databases">
        <title>Laminarin stimulates single cell rates of sulfate reduction while oxygen inhibits transcriptomic activity in coastal marine sediment.</title>
        <authorList>
            <person name="Lindsay M."/>
            <person name="Orcutt B."/>
            <person name="Emerson D."/>
            <person name="Stepanauskas R."/>
            <person name="D'Angelo T."/>
        </authorList>
    </citation>
    <scope>NUCLEOTIDE SEQUENCE [LARGE SCALE GENOMIC DNA]</scope>
    <source>
        <strain evidence="8">SAG AM-311-K15</strain>
    </source>
</reference>
<dbReference type="PANTHER" id="PTHR32432">
    <property type="entry name" value="CELL DIVISION PROTEIN FTSA-RELATED"/>
    <property type="match status" value="1"/>
</dbReference>
<dbReference type="Proteomes" id="UP001594351">
    <property type="component" value="Unassembled WGS sequence"/>
</dbReference>
<dbReference type="InterPro" id="IPR050696">
    <property type="entry name" value="FtsA/MreB"/>
</dbReference>
<dbReference type="Gene3D" id="3.30.1490.110">
    <property type="match status" value="1"/>
</dbReference>
<dbReference type="GO" id="GO:0051301">
    <property type="term" value="P:cell division"/>
    <property type="evidence" value="ECO:0007669"/>
    <property type="project" value="UniProtKB-KW"/>
</dbReference>
<dbReference type="InterPro" id="IPR003494">
    <property type="entry name" value="SHS2_FtsA"/>
</dbReference>
<accession>A0ABV6YUZ2</accession>
<evidence type="ECO:0000256" key="1">
    <source>
        <dbReference type="ARBA" id="ARBA00022475"/>
    </source>
</evidence>
<dbReference type="Pfam" id="PF14450">
    <property type="entry name" value="FtsA"/>
    <property type="match status" value="1"/>
</dbReference>
<dbReference type="PIRSF" id="PIRSF003101">
    <property type="entry name" value="FtsA"/>
    <property type="match status" value="1"/>
</dbReference>
<keyword evidence="1 5" id="KW-1003">Cell membrane</keyword>
<comment type="subunit">
    <text evidence="5">Self-interacts. Interacts with FtsZ.</text>
</comment>
<dbReference type="HAMAP" id="MF_02033">
    <property type="entry name" value="FtsA"/>
    <property type="match status" value="1"/>
</dbReference>
<sequence>MAKRNSFIIGLDIGTTKVCAVVGEILPDGRVDIVGIGNRPSKGLRKGVIINIDNTVRAIQDACKEAQHMSGVNIDTVVASIAGDHIRGFNSRGVIAVSRKNREITRKDMYRAIDAARAVAIPADHEVLHVLPQEYLIDNHDGIKDPVGMKGVRMEVDAHIVTSASSSKDNIMKCIKKAGFDVSGITLEQLASSEAALSQDEKELGVALLDIGGGTTDVAIYVEGHIWHSYVLPLGGNNITNDIAVGLKTPYAEAEKIKKRYGYAMMDMVTEEDMIKVPARGNRKNRYVSRKILAEIIEPRVEEIFKLVKENIENAGYADLISSGVVLTGGTSLMEGITEFGEEIFGIPFRRGEPMEIGGLVDVVNNPSYSTGVGLILYSIRNGHNYLEHNHSEESFMKKFLRFLSDRF</sequence>
<evidence type="ECO:0000256" key="3">
    <source>
        <dbReference type="ARBA" id="ARBA00023136"/>
    </source>
</evidence>
<evidence type="ECO:0000256" key="5">
    <source>
        <dbReference type="HAMAP-Rule" id="MF_02033"/>
    </source>
</evidence>
<dbReference type="InterPro" id="IPR020823">
    <property type="entry name" value="Cell_div_FtsA"/>
</dbReference>
<comment type="function">
    <text evidence="5 6">Cell division protein that is involved in the assembly of the Z ring. May serve as a membrane anchor for the Z ring.</text>
</comment>
<comment type="similarity">
    <text evidence="5 6">Belongs to the FtsA/MreB family.</text>
</comment>
<dbReference type="CDD" id="cd24048">
    <property type="entry name" value="ASKHA_NBD_FtsA"/>
    <property type="match status" value="1"/>
</dbReference>
<keyword evidence="3 5" id="KW-0472">Membrane</keyword>
<evidence type="ECO:0000313" key="8">
    <source>
        <dbReference type="EMBL" id="MFC1850027.1"/>
    </source>
</evidence>
<evidence type="ECO:0000256" key="2">
    <source>
        <dbReference type="ARBA" id="ARBA00022618"/>
    </source>
</evidence>
<dbReference type="SMART" id="SM00842">
    <property type="entry name" value="FtsA"/>
    <property type="match status" value="1"/>
</dbReference>
<evidence type="ECO:0000256" key="4">
    <source>
        <dbReference type="ARBA" id="ARBA00023306"/>
    </source>
</evidence>
<comment type="subcellular location">
    <subcellularLocation>
        <location evidence="5">Cell membrane</location>
        <topology evidence="5">Peripheral membrane protein</topology>
        <orientation evidence="5">Cytoplasmic side</orientation>
    </subcellularLocation>
    <text evidence="5">Localizes to the Z ring in an FtsZ-dependent manner. Targeted to the membrane through a conserved C-terminal amphipathic helix.</text>
</comment>
<protein>
    <recommendedName>
        <fullName evidence="5 6">Cell division protein FtsA</fullName>
    </recommendedName>
</protein>
<dbReference type="InterPro" id="IPR043129">
    <property type="entry name" value="ATPase_NBD"/>
</dbReference>
<keyword evidence="2 5" id="KW-0132">Cell division</keyword>